<dbReference type="AlphaFoldDB" id="U7VCU8"/>
<reference evidence="5 6" key="1">
    <citation type="submission" date="2013-08" db="EMBL/GenBank/DDBJ databases">
        <authorList>
            <person name="Weinstock G."/>
            <person name="Sodergren E."/>
            <person name="Wylie T."/>
            <person name="Fulton L."/>
            <person name="Fulton R."/>
            <person name="Fronick C."/>
            <person name="O'Laughlin M."/>
            <person name="Godfrey J."/>
            <person name="Miner T."/>
            <person name="Herter B."/>
            <person name="Appelbaum E."/>
            <person name="Cordes M."/>
            <person name="Lek S."/>
            <person name="Wollam A."/>
            <person name="Pepin K.H."/>
            <person name="Palsikar V.B."/>
            <person name="Mitreva M."/>
            <person name="Wilson R.K."/>
        </authorList>
    </citation>
    <scope>NUCLEOTIDE SEQUENCE [LARGE SCALE GENOMIC DNA]</scope>
    <source>
        <strain evidence="5 6">ATCC BAA-474</strain>
    </source>
</reference>
<dbReference type="GO" id="GO:0015833">
    <property type="term" value="P:peptide transport"/>
    <property type="evidence" value="ECO:0007669"/>
    <property type="project" value="TreeGrafter"/>
</dbReference>
<dbReference type="HOGENOM" id="CLU_017028_7_4_0"/>
<feature type="domain" description="Solute-binding protein family 5" evidence="4">
    <location>
        <begin position="75"/>
        <end position="422"/>
    </location>
</feature>
<protein>
    <recommendedName>
        <fullName evidence="4">Solute-binding protein family 5 domain-containing protein</fullName>
    </recommendedName>
</protein>
<dbReference type="RefSeq" id="WP_023050365.1">
    <property type="nucleotide sequence ID" value="NZ_CP173062.2"/>
</dbReference>
<dbReference type="Gene3D" id="3.10.105.10">
    <property type="entry name" value="Dipeptide-binding Protein, Domain 3"/>
    <property type="match status" value="1"/>
</dbReference>
<dbReference type="EMBL" id="AXZF01000029">
    <property type="protein sequence ID" value="ERT69311.1"/>
    <property type="molecule type" value="Genomic_DNA"/>
</dbReference>
<dbReference type="Pfam" id="PF00496">
    <property type="entry name" value="SBP_bac_5"/>
    <property type="match status" value="1"/>
</dbReference>
<dbReference type="PROSITE" id="PS51257">
    <property type="entry name" value="PROKAR_LIPOPROTEIN"/>
    <property type="match status" value="1"/>
</dbReference>
<keyword evidence="3" id="KW-0732">Signal</keyword>
<evidence type="ECO:0000313" key="6">
    <source>
        <dbReference type="Proteomes" id="UP000017081"/>
    </source>
</evidence>
<dbReference type="GO" id="GO:0043190">
    <property type="term" value="C:ATP-binding cassette (ABC) transporter complex"/>
    <property type="evidence" value="ECO:0007669"/>
    <property type="project" value="InterPro"/>
</dbReference>
<evidence type="ECO:0000313" key="5">
    <source>
        <dbReference type="EMBL" id="ERT69311.1"/>
    </source>
</evidence>
<dbReference type="InterPro" id="IPR039424">
    <property type="entry name" value="SBP_5"/>
</dbReference>
<comment type="caution">
    <text evidence="5">The sequence shown here is derived from an EMBL/GenBank/DDBJ whole genome shotgun (WGS) entry which is preliminary data.</text>
</comment>
<gene>
    <name evidence="5" type="ORF">HMPREF0202_00820</name>
</gene>
<evidence type="ECO:0000256" key="2">
    <source>
        <dbReference type="ARBA" id="ARBA00022448"/>
    </source>
</evidence>
<accession>U7VCU8</accession>
<dbReference type="eggNOG" id="COG0747">
    <property type="taxonomic scope" value="Bacteria"/>
</dbReference>
<dbReference type="PIRSF" id="PIRSF002741">
    <property type="entry name" value="MppA"/>
    <property type="match status" value="1"/>
</dbReference>
<keyword evidence="6" id="KW-1185">Reference proteome</keyword>
<dbReference type="PANTHER" id="PTHR30290">
    <property type="entry name" value="PERIPLASMIC BINDING COMPONENT OF ABC TRANSPORTER"/>
    <property type="match status" value="1"/>
</dbReference>
<dbReference type="PANTHER" id="PTHR30290:SF9">
    <property type="entry name" value="OLIGOPEPTIDE-BINDING PROTEIN APPA"/>
    <property type="match status" value="1"/>
</dbReference>
<dbReference type="Gene3D" id="3.40.190.10">
    <property type="entry name" value="Periplasmic binding protein-like II"/>
    <property type="match status" value="1"/>
</dbReference>
<dbReference type="Gene3D" id="3.90.76.10">
    <property type="entry name" value="Dipeptide-binding Protein, Domain 1"/>
    <property type="match status" value="1"/>
</dbReference>
<dbReference type="GO" id="GO:0042597">
    <property type="term" value="C:periplasmic space"/>
    <property type="evidence" value="ECO:0007669"/>
    <property type="project" value="UniProtKB-ARBA"/>
</dbReference>
<organism evidence="5 6">
    <name type="scientific">Cetobacterium somerae ATCC BAA-474</name>
    <dbReference type="NCBI Taxonomy" id="1319815"/>
    <lineage>
        <taxon>Bacteria</taxon>
        <taxon>Fusobacteriati</taxon>
        <taxon>Fusobacteriota</taxon>
        <taxon>Fusobacteriia</taxon>
        <taxon>Fusobacteriales</taxon>
        <taxon>Fusobacteriaceae</taxon>
        <taxon>Cetobacterium</taxon>
    </lineage>
</organism>
<evidence type="ECO:0000259" key="4">
    <source>
        <dbReference type="Pfam" id="PF00496"/>
    </source>
</evidence>
<sequence length="504" mass="55771">MSKKYLFGLAIACLAIGACGEKENGVKNEEKTKVVTVSLGSKPKSLDPAMYNEIPSLSIVEQIYNTLFQIDENGKIAPELAESYEYITPTELVIKLKKGVKFHNGDELKASDVIFSLNRMVEKPATKVMLDVIESVEPLNDYEVKIKLKEPSAPLLYTLSYPLTAILNEKYTEEKNGNIATDAMGTGAFKYKSWGDGEKIQLVANEEYFGDKAKIDELIFRAIPENTSRLAALETGEVDIATIAPIDVQTVEGSSDLYAVSFPTTSTEYLTLNTAREPFNNKDYRKALNYAIDKQSIVDAVYLGKASVANTIVNPTVFGSDQKVGKIDYNPEVAKELLEKSGVKNKTIKIMSNDNPVRLQAAQIIQANLKEVGINAEIETVEWGTYLQMTAQGDFDVFIGGWVAGTSDSDIVLFPLLHSSYKGGAGNRANFENPEYDRLVELGRKSTESSERIEAYSKAQEILAEENPLVPLYYKNENMGLNKRIKNFVPVANTIHNYAAIEVQ</sequence>
<name>U7VCU8_9FUSO</name>
<dbReference type="GO" id="GO:1904680">
    <property type="term" value="F:peptide transmembrane transporter activity"/>
    <property type="evidence" value="ECO:0007669"/>
    <property type="project" value="TreeGrafter"/>
</dbReference>
<dbReference type="InterPro" id="IPR000914">
    <property type="entry name" value="SBP_5_dom"/>
</dbReference>
<dbReference type="SUPFAM" id="SSF53850">
    <property type="entry name" value="Periplasmic binding protein-like II"/>
    <property type="match status" value="1"/>
</dbReference>
<dbReference type="Proteomes" id="UP000017081">
    <property type="component" value="Unassembled WGS sequence"/>
</dbReference>
<evidence type="ECO:0000256" key="3">
    <source>
        <dbReference type="ARBA" id="ARBA00022729"/>
    </source>
</evidence>
<keyword evidence="2" id="KW-0813">Transport</keyword>
<dbReference type="InterPro" id="IPR030678">
    <property type="entry name" value="Peptide/Ni-bd"/>
</dbReference>
<dbReference type="STRING" id="1319815.HMPREF0202_00820"/>
<comment type="similarity">
    <text evidence="1">Belongs to the bacterial solute-binding protein 5 family.</text>
</comment>
<proteinExistence type="inferred from homology"/>
<evidence type="ECO:0000256" key="1">
    <source>
        <dbReference type="ARBA" id="ARBA00005695"/>
    </source>
</evidence>